<proteinExistence type="predicted"/>
<dbReference type="VEuPathDB" id="VectorBase:HLOH_049738"/>
<reference evidence="1 2" key="1">
    <citation type="journal article" date="2020" name="Cell">
        <title>Large-Scale Comparative Analyses of Tick Genomes Elucidate Their Genetic Diversity and Vector Capacities.</title>
        <authorList>
            <consortium name="Tick Genome and Microbiome Consortium (TIGMIC)"/>
            <person name="Jia N."/>
            <person name="Wang J."/>
            <person name="Shi W."/>
            <person name="Du L."/>
            <person name="Sun Y."/>
            <person name="Zhan W."/>
            <person name="Jiang J.F."/>
            <person name="Wang Q."/>
            <person name="Zhang B."/>
            <person name="Ji P."/>
            <person name="Bell-Sakyi L."/>
            <person name="Cui X.M."/>
            <person name="Yuan T.T."/>
            <person name="Jiang B.G."/>
            <person name="Yang W.F."/>
            <person name="Lam T.T."/>
            <person name="Chang Q.C."/>
            <person name="Ding S.J."/>
            <person name="Wang X.J."/>
            <person name="Zhu J.G."/>
            <person name="Ruan X.D."/>
            <person name="Zhao L."/>
            <person name="Wei J.T."/>
            <person name="Ye R.Z."/>
            <person name="Que T.C."/>
            <person name="Du C.H."/>
            <person name="Zhou Y.H."/>
            <person name="Cheng J.X."/>
            <person name="Dai P.F."/>
            <person name="Guo W.B."/>
            <person name="Han X.H."/>
            <person name="Huang E.J."/>
            <person name="Li L.F."/>
            <person name="Wei W."/>
            <person name="Gao Y.C."/>
            <person name="Liu J.Z."/>
            <person name="Shao H.Z."/>
            <person name="Wang X."/>
            <person name="Wang C.C."/>
            <person name="Yang T.C."/>
            <person name="Huo Q.B."/>
            <person name="Li W."/>
            <person name="Chen H.Y."/>
            <person name="Chen S.E."/>
            <person name="Zhou L.G."/>
            <person name="Ni X.B."/>
            <person name="Tian J.H."/>
            <person name="Sheng Y."/>
            <person name="Liu T."/>
            <person name="Pan Y.S."/>
            <person name="Xia L.Y."/>
            <person name="Li J."/>
            <person name="Zhao F."/>
            <person name="Cao W.C."/>
        </authorList>
    </citation>
    <scope>NUCLEOTIDE SEQUENCE [LARGE SCALE GENOMIC DNA]</scope>
    <source>
        <strain evidence="1">HaeL-2018</strain>
    </source>
</reference>
<protein>
    <submittedName>
        <fullName evidence="1">Uncharacterized protein</fullName>
    </submittedName>
</protein>
<accession>A0A9J6GXG3</accession>
<dbReference type="AlphaFoldDB" id="A0A9J6GXG3"/>
<keyword evidence="2" id="KW-1185">Reference proteome</keyword>
<dbReference type="EMBL" id="JABSTR010000009">
    <property type="protein sequence ID" value="KAH9379028.1"/>
    <property type="molecule type" value="Genomic_DNA"/>
</dbReference>
<dbReference type="Proteomes" id="UP000821853">
    <property type="component" value="Unassembled WGS sequence"/>
</dbReference>
<evidence type="ECO:0000313" key="1">
    <source>
        <dbReference type="EMBL" id="KAH9379028.1"/>
    </source>
</evidence>
<name>A0A9J6GXG3_HAELO</name>
<organism evidence="1 2">
    <name type="scientific">Haemaphysalis longicornis</name>
    <name type="common">Bush tick</name>
    <dbReference type="NCBI Taxonomy" id="44386"/>
    <lineage>
        <taxon>Eukaryota</taxon>
        <taxon>Metazoa</taxon>
        <taxon>Ecdysozoa</taxon>
        <taxon>Arthropoda</taxon>
        <taxon>Chelicerata</taxon>
        <taxon>Arachnida</taxon>
        <taxon>Acari</taxon>
        <taxon>Parasitiformes</taxon>
        <taxon>Ixodida</taxon>
        <taxon>Ixodoidea</taxon>
        <taxon>Ixodidae</taxon>
        <taxon>Haemaphysalinae</taxon>
        <taxon>Haemaphysalis</taxon>
    </lineage>
</organism>
<sequence>MVALDGVPLSVTKGLRFRHLIEFLEVEVNHPFPRTISRQLDELASHFGLPVLQEELLSIRSATLHFIVDIWTSRTRNAMLDIRVQ</sequence>
<evidence type="ECO:0000313" key="2">
    <source>
        <dbReference type="Proteomes" id="UP000821853"/>
    </source>
</evidence>
<comment type="caution">
    <text evidence="1">The sequence shown here is derived from an EMBL/GenBank/DDBJ whole genome shotgun (WGS) entry which is preliminary data.</text>
</comment>
<dbReference type="OrthoDB" id="117690at2759"/>
<gene>
    <name evidence="1" type="ORF">HPB48_010118</name>
</gene>